<dbReference type="SUPFAM" id="SSF53697">
    <property type="entry name" value="SIS domain"/>
    <property type="match status" value="1"/>
</dbReference>
<evidence type="ECO:0000313" key="4">
    <source>
        <dbReference type="Proteomes" id="UP000621386"/>
    </source>
</evidence>
<proteinExistence type="predicted"/>
<dbReference type="InterPro" id="IPR050099">
    <property type="entry name" value="SIS_GmhA/DiaA_subfam"/>
</dbReference>
<feature type="compositionally biased region" description="Basic and acidic residues" evidence="1">
    <location>
        <begin position="197"/>
        <end position="225"/>
    </location>
</feature>
<feature type="region of interest" description="Disordered" evidence="1">
    <location>
        <begin position="197"/>
        <end position="342"/>
    </location>
</feature>
<sequence length="342" mass="33377">MKTVTGTQSVVDTTHCDDLMKALETFRDSGPLIERWGTELARRLGSGARLLVAGNGGSAAQAQHLTAELVGRYRDDRPPFSAVALHADTSSTTAIANDYGVQEVFARQTAAHGRPGDVLLLLSTSGASANLLAAADRAHRLGMTVWALTGRPPNPLQLGADDALCVDAPVAATVQELHLVAVHMLCEAFDRSVARGDADHRADGRGADGRSGADGRPGADGRSGADGRPGAGGGPGADGGAGAGGGPGADGGAGAGGRPGADGGAGADGRPGAGGRPGADGEPGADGGAGAGGEPGADGRPGADGEPGADGKRGVVGRLVGRARTVGRTAPGTSVASRKGHA</sequence>
<evidence type="ECO:0000313" key="3">
    <source>
        <dbReference type="EMBL" id="MBL1106413.1"/>
    </source>
</evidence>
<dbReference type="PROSITE" id="PS51464">
    <property type="entry name" value="SIS"/>
    <property type="match status" value="1"/>
</dbReference>
<keyword evidence="4" id="KW-1185">Reference proteome</keyword>
<evidence type="ECO:0000256" key="1">
    <source>
        <dbReference type="SAM" id="MobiDB-lite"/>
    </source>
</evidence>
<dbReference type="InterPro" id="IPR046348">
    <property type="entry name" value="SIS_dom_sf"/>
</dbReference>
<feature type="compositionally biased region" description="Gly residues" evidence="1">
    <location>
        <begin position="227"/>
        <end position="278"/>
    </location>
</feature>
<name>A0ABS1P210_9ACTN</name>
<dbReference type="PANTHER" id="PTHR30390:SF6">
    <property type="entry name" value="DNAA INITIATOR-ASSOCIATING PROTEIN DIAA"/>
    <property type="match status" value="1"/>
</dbReference>
<organism evidence="3 4">
    <name type="scientific">Streptomyces musisoli</name>
    <dbReference type="NCBI Taxonomy" id="2802280"/>
    <lineage>
        <taxon>Bacteria</taxon>
        <taxon>Bacillati</taxon>
        <taxon>Actinomycetota</taxon>
        <taxon>Actinomycetes</taxon>
        <taxon>Kitasatosporales</taxon>
        <taxon>Streptomycetaceae</taxon>
        <taxon>Streptomyces</taxon>
    </lineage>
</organism>
<dbReference type="EMBL" id="JAERRH010000006">
    <property type="protein sequence ID" value="MBL1106413.1"/>
    <property type="molecule type" value="Genomic_DNA"/>
</dbReference>
<dbReference type="PANTHER" id="PTHR30390">
    <property type="entry name" value="SEDOHEPTULOSE 7-PHOSPHATE ISOMERASE / DNAA INITIATOR-ASSOCIATING FACTOR FOR REPLICATION INITIATION"/>
    <property type="match status" value="1"/>
</dbReference>
<dbReference type="Proteomes" id="UP000621386">
    <property type="component" value="Unassembled WGS sequence"/>
</dbReference>
<accession>A0ABS1P210</accession>
<dbReference type="InterPro" id="IPR001347">
    <property type="entry name" value="SIS_dom"/>
</dbReference>
<comment type="caution">
    <text evidence="3">The sequence shown here is derived from an EMBL/GenBank/DDBJ whole genome shotgun (WGS) entry which is preliminary data.</text>
</comment>
<reference evidence="3 4" key="1">
    <citation type="submission" date="2021-01" db="EMBL/GenBank/DDBJ databases">
        <title>WGS of actinomycetes isolated from Thailand.</title>
        <authorList>
            <person name="Thawai C."/>
        </authorList>
    </citation>
    <scope>NUCLEOTIDE SEQUENCE [LARGE SCALE GENOMIC DNA]</scope>
    <source>
        <strain evidence="3 4">CH5-8</strain>
    </source>
</reference>
<feature type="compositionally biased region" description="Low complexity" evidence="1">
    <location>
        <begin position="316"/>
        <end position="328"/>
    </location>
</feature>
<feature type="compositionally biased region" description="Gly residues" evidence="1">
    <location>
        <begin position="284"/>
        <end position="296"/>
    </location>
</feature>
<dbReference type="Gene3D" id="3.40.50.10490">
    <property type="entry name" value="Glucose-6-phosphate isomerase like protein, domain 1"/>
    <property type="match status" value="1"/>
</dbReference>
<gene>
    <name evidence="3" type="ORF">JK361_17715</name>
</gene>
<dbReference type="InterPro" id="IPR035461">
    <property type="entry name" value="GmhA/DiaA"/>
</dbReference>
<feature type="domain" description="SIS" evidence="2">
    <location>
        <begin position="40"/>
        <end position="199"/>
    </location>
</feature>
<dbReference type="CDD" id="cd05006">
    <property type="entry name" value="SIS_GmhA"/>
    <property type="match status" value="1"/>
</dbReference>
<dbReference type="Pfam" id="PF13580">
    <property type="entry name" value="SIS_2"/>
    <property type="match status" value="1"/>
</dbReference>
<protein>
    <submittedName>
        <fullName evidence="3">SIS domain-containing protein</fullName>
    </submittedName>
</protein>
<evidence type="ECO:0000259" key="2">
    <source>
        <dbReference type="PROSITE" id="PS51464"/>
    </source>
</evidence>